<feature type="binding site" evidence="8">
    <location>
        <begin position="295"/>
        <end position="301"/>
    </location>
    <ligand>
        <name>substrate</name>
    </ligand>
</feature>
<keyword evidence="2 8" id="KW-0436">Ligase</keyword>
<dbReference type="GO" id="GO:0046040">
    <property type="term" value="P:IMP metabolic process"/>
    <property type="evidence" value="ECO:0007669"/>
    <property type="project" value="TreeGrafter"/>
</dbReference>
<evidence type="ECO:0000256" key="7">
    <source>
        <dbReference type="ARBA" id="ARBA00023134"/>
    </source>
</evidence>
<evidence type="ECO:0000256" key="10">
    <source>
        <dbReference type="RuleBase" id="RU000520"/>
    </source>
</evidence>
<evidence type="ECO:0000256" key="6">
    <source>
        <dbReference type="ARBA" id="ARBA00022842"/>
    </source>
</evidence>
<reference evidence="11" key="1">
    <citation type="journal article" date="2014" name="Int. J. Syst. Evol. Microbiol.">
        <title>Complete genome sequence of Corynebacterium casei LMG S-19264T (=DSM 44701T), isolated from a smear-ripened cheese.</title>
        <authorList>
            <consortium name="US DOE Joint Genome Institute (JGI-PGF)"/>
            <person name="Walter F."/>
            <person name="Albersmeier A."/>
            <person name="Kalinowski J."/>
            <person name="Ruckert C."/>
        </authorList>
    </citation>
    <scope>NUCLEOTIDE SEQUENCE</scope>
    <source>
        <strain evidence="11">JCM 13583</strain>
    </source>
</reference>
<dbReference type="InterPro" id="IPR042109">
    <property type="entry name" value="Adenylosuccinate_synth_dom1"/>
</dbReference>
<dbReference type="PROSITE" id="PS01266">
    <property type="entry name" value="ADENYLOSUCCIN_SYN_1"/>
    <property type="match status" value="1"/>
</dbReference>
<name>A0AA37BQY6_9ARCH</name>
<feature type="binding site" description="in other chain" evidence="8">
    <location>
        <position position="220"/>
    </location>
    <ligand>
        <name>IMP</name>
        <dbReference type="ChEBI" id="CHEBI:58053"/>
        <note>ligand shared between dimeric partners</note>
    </ligand>
</feature>
<evidence type="ECO:0000313" key="11">
    <source>
        <dbReference type="EMBL" id="GGM69786.1"/>
    </source>
</evidence>
<dbReference type="GO" id="GO:0004019">
    <property type="term" value="F:adenylosuccinate synthase activity"/>
    <property type="evidence" value="ECO:0007669"/>
    <property type="project" value="UniProtKB-UniRule"/>
</dbReference>
<dbReference type="Pfam" id="PF00709">
    <property type="entry name" value="Adenylsucc_synt"/>
    <property type="match status" value="1"/>
</dbReference>
<comment type="caution">
    <text evidence="11">The sequence shown here is derived from an EMBL/GenBank/DDBJ whole genome shotgun (WGS) entry which is preliminary data.</text>
</comment>
<feature type="active site" description="Proton acceptor" evidence="8">
    <location>
        <position position="12"/>
    </location>
</feature>
<dbReference type="PANTHER" id="PTHR11846">
    <property type="entry name" value="ADENYLOSUCCINATE SYNTHETASE"/>
    <property type="match status" value="1"/>
</dbReference>
<reference evidence="11" key="2">
    <citation type="submission" date="2022-09" db="EMBL/GenBank/DDBJ databases">
        <authorList>
            <person name="Sun Q."/>
            <person name="Ohkuma M."/>
        </authorList>
    </citation>
    <scope>NUCLEOTIDE SEQUENCE</scope>
    <source>
        <strain evidence="11">JCM 13583</strain>
    </source>
</reference>
<dbReference type="Gene3D" id="1.10.300.10">
    <property type="entry name" value="Adenylosuccinate Synthetase, subunit A, domain 2"/>
    <property type="match status" value="1"/>
</dbReference>
<dbReference type="NCBIfam" id="NF002223">
    <property type="entry name" value="PRK01117.1"/>
    <property type="match status" value="1"/>
</dbReference>
<dbReference type="EC" id="6.3.4.4" evidence="8 10"/>
<keyword evidence="4 8" id="KW-0547">Nucleotide-binding</keyword>
<dbReference type="HAMAP" id="MF_00011">
    <property type="entry name" value="Adenylosucc_synth"/>
    <property type="match status" value="1"/>
</dbReference>
<evidence type="ECO:0000256" key="2">
    <source>
        <dbReference type="ARBA" id="ARBA00022598"/>
    </source>
</evidence>
<dbReference type="CDD" id="cd03108">
    <property type="entry name" value="AdSS"/>
    <property type="match status" value="1"/>
</dbReference>
<dbReference type="Gene3D" id="3.40.440.10">
    <property type="entry name" value="Adenylosuccinate Synthetase, subunit A, domain 1"/>
    <property type="match status" value="1"/>
</dbReference>
<dbReference type="SMART" id="SM00788">
    <property type="entry name" value="Adenylsucc_synt"/>
    <property type="match status" value="1"/>
</dbReference>
<feature type="binding site" evidence="8">
    <location>
        <position position="301"/>
    </location>
    <ligand>
        <name>GTP</name>
        <dbReference type="ChEBI" id="CHEBI:37565"/>
    </ligand>
</feature>
<dbReference type="InterPro" id="IPR001114">
    <property type="entry name" value="Adenylosuccinate_synthetase"/>
</dbReference>
<comment type="function">
    <text evidence="8">Plays an important role in the de novo pathway of purine nucleotide biosynthesis. Catalyzes the first committed step in the biosynthesis of AMP from IMP.</text>
</comment>
<evidence type="ECO:0000256" key="3">
    <source>
        <dbReference type="ARBA" id="ARBA00022723"/>
    </source>
</evidence>
<dbReference type="InterPro" id="IPR027417">
    <property type="entry name" value="P-loop_NTPase"/>
</dbReference>
<evidence type="ECO:0000256" key="1">
    <source>
        <dbReference type="ARBA" id="ARBA00011738"/>
    </source>
</evidence>
<feature type="binding site" description="in other chain" evidence="8">
    <location>
        <begin position="12"/>
        <end position="15"/>
    </location>
    <ligand>
        <name>IMP</name>
        <dbReference type="ChEBI" id="CHEBI:58053"/>
        <note>ligand shared between dimeric partners</note>
    </ligand>
</feature>
<keyword evidence="5 8" id="KW-0658">Purine biosynthesis</keyword>
<gene>
    <name evidence="8 11" type="primary">purA</name>
    <name evidence="11" type="ORF">GCM10007108_04870</name>
</gene>
<keyword evidence="6 8" id="KW-0460">Magnesium</keyword>
<evidence type="ECO:0000256" key="8">
    <source>
        <dbReference type="HAMAP-Rule" id="MF_00011"/>
    </source>
</evidence>
<dbReference type="InterPro" id="IPR042111">
    <property type="entry name" value="Adenylosuccinate_synth_dom3"/>
</dbReference>
<accession>A0AA37BQY6</accession>
<dbReference type="GO" id="GO:0000287">
    <property type="term" value="F:magnesium ion binding"/>
    <property type="evidence" value="ECO:0007669"/>
    <property type="project" value="UniProtKB-UniRule"/>
</dbReference>
<evidence type="ECO:0000256" key="9">
    <source>
        <dbReference type="PROSITE-ProRule" id="PRU10134"/>
    </source>
</evidence>
<feature type="active site" description="Proton donor" evidence="8">
    <location>
        <position position="40"/>
    </location>
</feature>
<dbReference type="EMBL" id="BMNY01000001">
    <property type="protein sequence ID" value="GGM69786.1"/>
    <property type="molecule type" value="Genomic_DNA"/>
</dbReference>
<feature type="binding site" description="in other chain" evidence="8">
    <location>
        <position position="235"/>
    </location>
    <ligand>
        <name>IMP</name>
        <dbReference type="ChEBI" id="CHEBI:58053"/>
        <note>ligand shared between dimeric partners</note>
    </ligand>
</feature>
<dbReference type="Gene3D" id="3.90.170.10">
    <property type="entry name" value="Adenylosuccinate Synthetase, subunit A, domain 3"/>
    <property type="match status" value="1"/>
</dbReference>
<keyword evidence="8" id="KW-0963">Cytoplasm</keyword>
<comment type="catalytic activity">
    <reaction evidence="8 10">
        <text>IMP + L-aspartate + GTP = N(6)-(1,2-dicarboxyethyl)-AMP + GDP + phosphate + 2 H(+)</text>
        <dbReference type="Rhea" id="RHEA:15753"/>
        <dbReference type="ChEBI" id="CHEBI:15378"/>
        <dbReference type="ChEBI" id="CHEBI:29991"/>
        <dbReference type="ChEBI" id="CHEBI:37565"/>
        <dbReference type="ChEBI" id="CHEBI:43474"/>
        <dbReference type="ChEBI" id="CHEBI:57567"/>
        <dbReference type="ChEBI" id="CHEBI:58053"/>
        <dbReference type="ChEBI" id="CHEBI:58189"/>
        <dbReference type="EC" id="6.3.4.4"/>
    </reaction>
</comment>
<protein>
    <recommendedName>
        <fullName evidence="8 10">Adenylosuccinate synthetase</fullName>
        <shortName evidence="8">AMPSase</shortName>
        <shortName evidence="8">AdSS</shortName>
        <ecNumber evidence="8 10">6.3.4.4</ecNumber>
    </recommendedName>
    <alternativeName>
        <fullName evidence="8">IMP--aspartate ligase</fullName>
    </alternativeName>
</protein>
<dbReference type="NCBIfam" id="TIGR00184">
    <property type="entry name" value="purA"/>
    <property type="match status" value="1"/>
</dbReference>
<dbReference type="GO" id="GO:0005737">
    <property type="term" value="C:cytoplasm"/>
    <property type="evidence" value="ECO:0007669"/>
    <property type="project" value="UniProtKB-SubCell"/>
</dbReference>
<evidence type="ECO:0000313" key="12">
    <source>
        <dbReference type="Proteomes" id="UP000632195"/>
    </source>
</evidence>
<feature type="binding site" description="in other chain" evidence="8">
    <location>
        <position position="125"/>
    </location>
    <ligand>
        <name>IMP</name>
        <dbReference type="ChEBI" id="CHEBI:58053"/>
        <note>ligand shared between dimeric partners</note>
    </ligand>
</feature>
<dbReference type="PROSITE" id="PS00513">
    <property type="entry name" value="ADENYLOSUCCIN_SYN_2"/>
    <property type="match status" value="1"/>
</dbReference>
<dbReference type="SUPFAM" id="SSF52540">
    <property type="entry name" value="P-loop containing nucleoside triphosphate hydrolases"/>
    <property type="match status" value="1"/>
</dbReference>
<dbReference type="RefSeq" id="WP_188680002.1">
    <property type="nucleotide sequence ID" value="NZ_BMNY01000001.1"/>
</dbReference>
<comment type="subcellular location">
    <subcellularLocation>
        <location evidence="8">Cytoplasm</location>
    </subcellularLocation>
</comment>
<dbReference type="InterPro" id="IPR042110">
    <property type="entry name" value="Adenylosuccinate_synth_dom2"/>
</dbReference>
<evidence type="ECO:0000256" key="5">
    <source>
        <dbReference type="ARBA" id="ARBA00022755"/>
    </source>
</evidence>
<feature type="binding site" evidence="8">
    <location>
        <begin position="11"/>
        <end position="17"/>
    </location>
    <ligand>
        <name>GTP</name>
        <dbReference type="ChEBI" id="CHEBI:37565"/>
    </ligand>
</feature>
<feature type="binding site" evidence="8">
    <location>
        <position position="39"/>
    </location>
    <ligand>
        <name>Mg(2+)</name>
        <dbReference type="ChEBI" id="CHEBI:18420"/>
    </ligand>
</feature>
<comment type="pathway">
    <text evidence="8 10">Purine metabolism; AMP biosynthesis via de novo pathway; AMP from IMP: step 1/2.</text>
</comment>
<feature type="binding site" evidence="8">
    <location>
        <begin position="327"/>
        <end position="329"/>
    </location>
    <ligand>
        <name>GTP</name>
        <dbReference type="ChEBI" id="CHEBI:37565"/>
    </ligand>
</feature>
<dbReference type="AlphaFoldDB" id="A0AA37BQY6"/>
<feature type="binding site" evidence="8">
    <location>
        <position position="12"/>
    </location>
    <ligand>
        <name>Mg(2+)</name>
        <dbReference type="ChEBI" id="CHEBI:18420"/>
    </ligand>
</feature>
<dbReference type="InterPro" id="IPR018220">
    <property type="entry name" value="Adenylosuccin_syn_GTP-bd"/>
</dbReference>
<feature type="active site" evidence="9">
    <location>
        <position position="136"/>
    </location>
</feature>
<feature type="binding site" description="in other chain" evidence="8">
    <location>
        <position position="299"/>
    </location>
    <ligand>
        <name>IMP</name>
        <dbReference type="ChEBI" id="CHEBI:58053"/>
        <note>ligand shared between dimeric partners</note>
    </ligand>
</feature>
<feature type="binding site" evidence="8">
    <location>
        <begin position="39"/>
        <end position="41"/>
    </location>
    <ligand>
        <name>GTP</name>
        <dbReference type="ChEBI" id="CHEBI:37565"/>
    </ligand>
</feature>
<keyword evidence="12" id="KW-1185">Reference proteome</keyword>
<sequence>MITAVLGLQFGDEGKGKITDFLSGEHSTVVRFNGGSNAGHTVVTESGTFKFHLVPSGALRCRNIILGNGMVIDPISLIEEIEKLQQVKKDLNIRISLMAHVVTPMHKYLDRAEEEVRSKLSIGTTAQGIGPTYEDKYARTGIRMGDLSSIEILRSKVETIYSMKRALLEGSEFESRERREEMVRQLNSAYERIRPYLDYTEITINRLYREGESILFEGAQGAMLDIDFGMYPFVTSSNTIAGALSLGAGLSFRKVDRVVGVAKAYVSKVGAGPFPTEILGEEAERLRKLGNEYGTTTGRPRRVGWLDIPMLRYSTMMNDVDVIAMTRLDTLGQLGRIKVCYQYASDSGPVDVIPRNLEDVQGIRPLYKEFTGWGPLDAQTLNAVVEKGYYALPQGMREYVEYVEKVLGIPVEIISLGERREYTIRKGSMKVSRVTG</sequence>
<dbReference type="GO" id="GO:0005525">
    <property type="term" value="F:GTP binding"/>
    <property type="evidence" value="ECO:0007669"/>
    <property type="project" value="UniProtKB-UniRule"/>
</dbReference>
<feature type="binding site" description="in other chain" evidence="8">
    <location>
        <begin position="37"/>
        <end position="40"/>
    </location>
    <ligand>
        <name>IMP</name>
        <dbReference type="ChEBI" id="CHEBI:58053"/>
        <note>ligand shared between dimeric partners</note>
    </ligand>
</feature>
<comment type="cofactor">
    <cofactor evidence="8">
        <name>Mg(2+)</name>
        <dbReference type="ChEBI" id="CHEBI:18420"/>
    </cofactor>
    <text evidence="8">Binds 1 Mg(2+) ion per subunit.</text>
</comment>
<comment type="subunit">
    <text evidence="1 8">Homodimer.</text>
</comment>
<organism evidence="11 12">
    <name type="scientific">Thermogymnomonas acidicola</name>
    <dbReference type="NCBI Taxonomy" id="399579"/>
    <lineage>
        <taxon>Archaea</taxon>
        <taxon>Methanobacteriati</taxon>
        <taxon>Thermoplasmatota</taxon>
        <taxon>Thermoplasmata</taxon>
        <taxon>Thermoplasmatales</taxon>
        <taxon>Thermogymnomonas</taxon>
    </lineage>
</organism>
<dbReference type="FunFam" id="1.10.300.10:FF:000001">
    <property type="entry name" value="Adenylosuccinate synthetase"/>
    <property type="match status" value="1"/>
</dbReference>
<evidence type="ECO:0000256" key="4">
    <source>
        <dbReference type="ARBA" id="ARBA00022741"/>
    </source>
</evidence>
<dbReference type="FunFam" id="3.90.170.10:FF:000001">
    <property type="entry name" value="Adenylosuccinate synthetase"/>
    <property type="match status" value="1"/>
</dbReference>
<keyword evidence="7 8" id="KW-0342">GTP-binding</keyword>
<dbReference type="Proteomes" id="UP000632195">
    <property type="component" value="Unassembled WGS sequence"/>
</dbReference>
<comment type="similarity">
    <text evidence="8 10">Belongs to the adenylosuccinate synthetase family.</text>
</comment>
<dbReference type="InterPro" id="IPR033128">
    <property type="entry name" value="Adenylosuccin_syn_Lys_AS"/>
</dbReference>
<keyword evidence="3 8" id="KW-0479">Metal-binding</keyword>
<feature type="binding site" evidence="8">
    <location>
        <begin position="415"/>
        <end position="417"/>
    </location>
    <ligand>
        <name>GTP</name>
        <dbReference type="ChEBI" id="CHEBI:37565"/>
    </ligand>
</feature>
<dbReference type="GO" id="GO:0044208">
    <property type="term" value="P:'de novo' AMP biosynthetic process"/>
    <property type="evidence" value="ECO:0007669"/>
    <property type="project" value="UniProtKB-UniRule"/>
</dbReference>
<proteinExistence type="inferred from homology"/>
<feature type="binding site" evidence="8">
    <location>
        <position position="139"/>
    </location>
    <ligand>
        <name>IMP</name>
        <dbReference type="ChEBI" id="CHEBI:58053"/>
        <note>ligand shared between dimeric partners</note>
    </ligand>
</feature>
<dbReference type="PANTHER" id="PTHR11846:SF0">
    <property type="entry name" value="ADENYLOSUCCINATE SYNTHETASE"/>
    <property type="match status" value="1"/>
</dbReference>